<evidence type="ECO:0000256" key="7">
    <source>
        <dbReference type="ARBA" id="ARBA00023015"/>
    </source>
</evidence>
<dbReference type="PANTHER" id="PTHR13831">
    <property type="entry name" value="MEMBER OF THE HIR1 FAMILY OF WD-REPEAT PROTEINS"/>
    <property type="match status" value="1"/>
</dbReference>
<dbReference type="InterPro" id="IPR031120">
    <property type="entry name" value="HIR1-like"/>
</dbReference>
<comment type="function">
    <text evidence="11">Required for replication-independent chromatin assembly and for the periodic repression of histone gene transcription during the cell cycle.</text>
</comment>
<feature type="domain" description="Protein HIRA-like C-terminal" evidence="12">
    <location>
        <begin position="690"/>
        <end position="913"/>
    </location>
</feature>
<dbReference type="InterPro" id="IPR001680">
    <property type="entry name" value="WD40_rpt"/>
</dbReference>
<comment type="similarity">
    <text evidence="2 11">Belongs to the WD repeat HIR1 family.</text>
</comment>
<dbReference type="InterPro" id="IPR015943">
    <property type="entry name" value="WD40/YVTN_repeat-like_dom_sf"/>
</dbReference>
<evidence type="ECO:0000256" key="10">
    <source>
        <dbReference type="PROSITE-ProRule" id="PRU00221"/>
    </source>
</evidence>
<keyword evidence="6 11" id="KW-0156">Chromatin regulator</keyword>
<dbReference type="GO" id="GO:0006338">
    <property type="term" value="P:chromatin remodeling"/>
    <property type="evidence" value="ECO:0007669"/>
    <property type="project" value="InterPro"/>
</dbReference>
<dbReference type="GO" id="GO:0000785">
    <property type="term" value="C:chromatin"/>
    <property type="evidence" value="ECO:0007669"/>
    <property type="project" value="TreeGrafter"/>
</dbReference>
<proteinExistence type="inferred from homology"/>
<reference evidence="14" key="1">
    <citation type="submission" date="2016-05" db="EMBL/GenBank/DDBJ databases">
        <title>Comparative genomics of biotechnologically important yeasts.</title>
        <authorList>
            <consortium name="DOE Joint Genome Institute"/>
            <person name="Riley R."/>
            <person name="Haridas S."/>
            <person name="Wolfe K.H."/>
            <person name="Lopes M.R."/>
            <person name="Hittinger C.T."/>
            <person name="Goker M."/>
            <person name="Salamov A."/>
            <person name="Wisecaver J."/>
            <person name="Long T.M."/>
            <person name="Aerts A.L."/>
            <person name="Barry K."/>
            <person name="Choi C."/>
            <person name="Clum A."/>
            <person name="Coughlan A.Y."/>
            <person name="Deshpande S."/>
            <person name="Douglass A.P."/>
            <person name="Hanson S.J."/>
            <person name="Klenk H.-P."/>
            <person name="Labutti K."/>
            <person name="Lapidus A."/>
            <person name="Lindquist E."/>
            <person name="Lipzen A."/>
            <person name="Meier-Kolthoff J.P."/>
            <person name="Ohm R.A."/>
            <person name="Otillar R.P."/>
            <person name="Pangilinan J."/>
            <person name="Peng Y."/>
            <person name="Rokas A."/>
            <person name="Rosa C.A."/>
            <person name="Scheuner C."/>
            <person name="Sibirny A.A."/>
            <person name="Slot J.C."/>
            <person name="Stielow J.B."/>
            <person name="Sun H."/>
            <person name="Kurtzman C.P."/>
            <person name="Blackwell M."/>
            <person name="Grigoriev I.V."/>
            <person name="Jeffries T.W."/>
        </authorList>
    </citation>
    <scope>NUCLEOTIDE SEQUENCE [LARGE SCALE GENOMIC DNA]</scope>
    <source>
        <strain evidence="14">NRRL Y-12698</strain>
    </source>
</reference>
<dbReference type="SMART" id="SM00320">
    <property type="entry name" value="WD40"/>
    <property type="match status" value="6"/>
</dbReference>
<dbReference type="GO" id="GO:0006355">
    <property type="term" value="P:regulation of DNA-templated transcription"/>
    <property type="evidence" value="ECO:0007669"/>
    <property type="project" value="InterPro"/>
</dbReference>
<evidence type="ECO:0000256" key="8">
    <source>
        <dbReference type="ARBA" id="ARBA00023163"/>
    </source>
</evidence>
<evidence type="ECO:0000313" key="13">
    <source>
        <dbReference type="EMBL" id="ODQ78211.1"/>
    </source>
</evidence>
<dbReference type="GeneID" id="30147445"/>
<feature type="non-terminal residue" evidence="13">
    <location>
        <position position="1"/>
    </location>
</feature>
<keyword evidence="14" id="KW-1185">Reference proteome</keyword>
<dbReference type="InterPro" id="IPR036322">
    <property type="entry name" value="WD40_repeat_dom_sf"/>
</dbReference>
<evidence type="ECO:0000256" key="6">
    <source>
        <dbReference type="ARBA" id="ARBA00022853"/>
    </source>
</evidence>
<keyword evidence="8 11" id="KW-0804">Transcription</keyword>
<comment type="subcellular location">
    <subcellularLocation>
        <location evidence="1 11">Nucleus</location>
    </subcellularLocation>
</comment>
<dbReference type="InterPro" id="IPR019015">
    <property type="entry name" value="HIRA_B_motif"/>
</dbReference>
<dbReference type="Gene3D" id="2.130.10.10">
    <property type="entry name" value="YVTN repeat-like/Quinoprotein amine dehydrogenase"/>
    <property type="match status" value="2"/>
</dbReference>
<keyword evidence="7 11" id="KW-0805">Transcription regulation</keyword>
<dbReference type="Pfam" id="PF09453">
    <property type="entry name" value="HIRA_B"/>
    <property type="match status" value="1"/>
</dbReference>
<keyword evidence="9 11" id="KW-0539">Nucleus</keyword>
<dbReference type="GO" id="GO:0006351">
    <property type="term" value="P:DNA-templated transcription"/>
    <property type="evidence" value="ECO:0007669"/>
    <property type="project" value="InterPro"/>
</dbReference>
<dbReference type="PROSITE" id="PS50082">
    <property type="entry name" value="WD_REPEATS_2"/>
    <property type="match status" value="1"/>
</dbReference>
<keyword evidence="5 11" id="KW-0677">Repeat</keyword>
<dbReference type="GO" id="GO:0005634">
    <property type="term" value="C:nucleus"/>
    <property type="evidence" value="ECO:0007669"/>
    <property type="project" value="UniProtKB-SubCell"/>
</dbReference>
<evidence type="ECO:0000256" key="11">
    <source>
        <dbReference type="RuleBase" id="RU364014"/>
    </source>
</evidence>
<evidence type="ECO:0000256" key="1">
    <source>
        <dbReference type="ARBA" id="ARBA00004123"/>
    </source>
</evidence>
<evidence type="ECO:0000256" key="4">
    <source>
        <dbReference type="ARBA" id="ARBA00022574"/>
    </source>
</evidence>
<evidence type="ECO:0000256" key="3">
    <source>
        <dbReference type="ARBA" id="ARBA00022491"/>
    </source>
</evidence>
<dbReference type="GO" id="GO:0000417">
    <property type="term" value="C:HIR complex"/>
    <property type="evidence" value="ECO:0007669"/>
    <property type="project" value="TreeGrafter"/>
</dbReference>
<evidence type="ECO:0000256" key="5">
    <source>
        <dbReference type="ARBA" id="ARBA00022737"/>
    </source>
</evidence>
<dbReference type="Pfam" id="PF07569">
    <property type="entry name" value="Hira"/>
    <property type="match status" value="1"/>
</dbReference>
<name>A0A1E3QKJ5_9ASCO</name>
<evidence type="ECO:0000256" key="9">
    <source>
        <dbReference type="ARBA" id="ARBA00023242"/>
    </source>
</evidence>
<organism evidence="13 14">
    <name type="scientific">Babjeviella inositovora NRRL Y-12698</name>
    <dbReference type="NCBI Taxonomy" id="984486"/>
    <lineage>
        <taxon>Eukaryota</taxon>
        <taxon>Fungi</taxon>
        <taxon>Dikarya</taxon>
        <taxon>Ascomycota</taxon>
        <taxon>Saccharomycotina</taxon>
        <taxon>Pichiomycetes</taxon>
        <taxon>Serinales incertae sedis</taxon>
        <taxon>Babjeviella</taxon>
    </lineage>
</organism>
<evidence type="ECO:0000256" key="2">
    <source>
        <dbReference type="ARBA" id="ARBA00007306"/>
    </source>
</evidence>
<gene>
    <name evidence="13" type="ORF">BABINDRAFT_162875</name>
</gene>
<dbReference type="AlphaFoldDB" id="A0A1E3QKJ5"/>
<keyword evidence="3 11" id="KW-0678">Repressor</keyword>
<dbReference type="InterPro" id="IPR011494">
    <property type="entry name" value="HIRA-like_C"/>
</dbReference>
<evidence type="ECO:0000259" key="12">
    <source>
        <dbReference type="Pfam" id="PF07569"/>
    </source>
</evidence>
<dbReference type="PROSITE" id="PS50294">
    <property type="entry name" value="WD_REPEATS_REGION"/>
    <property type="match status" value="1"/>
</dbReference>
<dbReference type="PANTHER" id="PTHR13831:SF1">
    <property type="entry name" value="PROTEIN HIR2"/>
    <property type="match status" value="1"/>
</dbReference>
<feature type="repeat" description="WD" evidence="10">
    <location>
        <begin position="8"/>
        <end position="40"/>
    </location>
</feature>
<dbReference type="RefSeq" id="XP_018983539.1">
    <property type="nucleotide sequence ID" value="XM_019129592.1"/>
</dbReference>
<accession>A0A1E3QKJ5</accession>
<evidence type="ECO:0000313" key="14">
    <source>
        <dbReference type="Proteomes" id="UP000094336"/>
    </source>
</evidence>
<dbReference type="GO" id="GO:0031491">
    <property type="term" value="F:nucleosome binding"/>
    <property type="evidence" value="ECO:0007669"/>
    <property type="project" value="TreeGrafter"/>
</dbReference>
<keyword evidence="4 10" id="KW-0853">WD repeat</keyword>
<dbReference type="Proteomes" id="UP000094336">
    <property type="component" value="Unassembled WGS sequence"/>
</dbReference>
<dbReference type="STRING" id="984486.A0A1E3QKJ5"/>
<sequence length="959" mass="104563">MKFAKLPHTIHGGEVRAVSIDPSAKYVSTTGRDGVVSVWDYGKMLELVKAEQPDGAALSAMQPLVSITCHISDSTIVVSHAKGDKTEDKAGDRADDATRFPAVSPEIVANVTNNVANDTAAALPMGAVALSIASPVITCARFSPVSTQLVSCDDTGMAYLTTDLTSSTQIYSNTNGIVDVSWSADGRLIAMACLNNKCVIVDTKKQTTYEIPTPSPVKGVAFDPTNNYLIALGDDKTVQVYQYTSYTQHPGNKLQVFGECGIRLVLKVTNLISKLGLNVTYKRLSWSPEGNFIAIPNANKGNTSLISVMARQSWQHLFSLVGHDHTCEVVAFSPKAGLSEDHRLFSLLASAGSDNSVALWSTLADKPLFVARNVAMKAIVDVAWARDGRSFVAGSLDGSMCLFVFGHTELGRFLSDKDLHLRRTFYSKPAEFIEDDLVIRLTGKVKNTAIEKESAVPVSDSEVEVEVIHRAKEREEKEKERKVNGEANGLTTQRVTTKDGKRRIQPMLVSGETKISGGTTGESSGEVFAPASTASAMEFDQPSYSISKTLHTQLKRREEQLELEADPLDTPKPKRKRMLSPVEFIGSVAHNPQIAFANARIATPKVRSHFALAAPGDAALVLEVRNGSGNEQRPSRLSLVKATPGNALRASQQIFVDYIPKHIHLTAGGEGLFWAVATADGSVYVYSDGGRRLLPPLVLGAPLAFLESRKDFLMAVTCVGEVYVWDVRARAAAFEPASLFAILDATARAGEDGLSRTENITLCSVSAAGVPVVTLSNGNGYLYNKDMCTWCTVSDSWWAFGSQYWDAQASRLDARPGPDERHGIITLLEQKTNEEIVRKGRGKVLQKIAKVMLMKEGFENLENAISLAHLENKILVSQMLQEHRDFRSYLVIYTRRIAEMGLKTRLVEICQALLAGEEELCGYNKKELLKEIILGCAQYRDVQRILTSFAQAIGLVKEA</sequence>
<protein>
    <recommendedName>
        <fullName evidence="11">Protein HIR</fullName>
    </recommendedName>
</protein>
<dbReference type="Pfam" id="PF00400">
    <property type="entry name" value="WD40"/>
    <property type="match status" value="2"/>
</dbReference>
<dbReference type="EMBL" id="KV454436">
    <property type="protein sequence ID" value="ODQ78211.1"/>
    <property type="molecule type" value="Genomic_DNA"/>
</dbReference>
<dbReference type="OrthoDB" id="1741719at2759"/>
<dbReference type="SUPFAM" id="SSF50978">
    <property type="entry name" value="WD40 repeat-like"/>
    <property type="match status" value="1"/>
</dbReference>